<dbReference type="SMART" id="SM00382">
    <property type="entry name" value="AAA"/>
    <property type="match status" value="1"/>
</dbReference>
<reference evidence="5 6" key="1">
    <citation type="submission" date="2009-10" db="EMBL/GenBank/DDBJ databases">
        <authorList>
            <person name="Weinstock G."/>
            <person name="Sodergren E."/>
            <person name="Clifton S."/>
            <person name="Fulton L."/>
            <person name="Fulton B."/>
            <person name="Courtney L."/>
            <person name="Fronick C."/>
            <person name="Harrison M."/>
            <person name="Strong C."/>
            <person name="Farmer C."/>
            <person name="Delahaunty K."/>
            <person name="Markovic C."/>
            <person name="Hall O."/>
            <person name="Minx P."/>
            <person name="Tomlinson C."/>
            <person name="Mitreva M."/>
            <person name="Nelson J."/>
            <person name="Hou S."/>
            <person name="Wollam A."/>
            <person name="Pepin K.H."/>
            <person name="Johnson M."/>
            <person name="Bhonagiri V."/>
            <person name="Nash W.E."/>
            <person name="Warren W."/>
            <person name="Chinwalla A."/>
            <person name="Mardis E.R."/>
            <person name="Wilson R.K."/>
        </authorList>
    </citation>
    <scope>NUCLEOTIDE SEQUENCE [LARGE SCALE GENOMIC DNA]</scope>
    <source>
        <strain evidence="5 6">ATCC 14685</strain>
    </source>
</reference>
<dbReference type="Proteomes" id="UP000003294">
    <property type="component" value="Unassembled WGS sequence"/>
</dbReference>
<dbReference type="GO" id="GO:0017116">
    <property type="term" value="F:single-stranded DNA helicase activity"/>
    <property type="evidence" value="ECO:0007669"/>
    <property type="project" value="TreeGrafter"/>
</dbReference>
<keyword evidence="3" id="KW-0413">Isomerase</keyword>
<proteinExistence type="inferred from homology"/>
<dbReference type="EMBL" id="ACDY02000009">
    <property type="protein sequence ID" value="EEZ71326.1"/>
    <property type="molecule type" value="Genomic_DNA"/>
</dbReference>
<keyword evidence="3" id="KW-0540">Nuclease</keyword>
<dbReference type="InterPro" id="IPR003593">
    <property type="entry name" value="AAA+_ATPase"/>
</dbReference>
<dbReference type="InterPro" id="IPR027785">
    <property type="entry name" value="UvrD-like_helicase_C"/>
</dbReference>
<keyword evidence="3" id="KW-0347">Helicase</keyword>
<dbReference type="InterPro" id="IPR050534">
    <property type="entry name" value="Coronavir_polyprotein_1ab"/>
</dbReference>
<keyword evidence="1 3" id="KW-0547">Nucleotide-binding</keyword>
<dbReference type="HAMAP" id="MF_01487">
    <property type="entry name" value="RecD"/>
    <property type="match status" value="1"/>
</dbReference>
<dbReference type="PANTHER" id="PTHR43788:SF6">
    <property type="entry name" value="DNA HELICASE B"/>
    <property type="match status" value="1"/>
</dbReference>
<comment type="miscellaneous">
    <text evidence="3">In the RecBCD complex, RecB has a slow 3'-5' helicase, an exonuclease activity and loads RecA onto ssDNA, RecD has a fast 5'-3' helicase activity, while RecC stimulates the ATPase and processivity of the RecB helicase and contributes to recognition of the Chi site.</text>
</comment>
<dbReference type="CDD" id="cd17933">
    <property type="entry name" value="DEXSc_RecD-like"/>
    <property type="match status" value="1"/>
</dbReference>
<feature type="binding site" evidence="3">
    <location>
        <begin position="156"/>
        <end position="163"/>
    </location>
    <ligand>
        <name>ATP</name>
        <dbReference type="ChEBI" id="CHEBI:30616"/>
    </ligand>
</feature>
<dbReference type="EC" id="5.6.2.3" evidence="3"/>
<dbReference type="InterPro" id="IPR027417">
    <property type="entry name" value="P-loop_NTPase"/>
</dbReference>
<dbReference type="GO" id="GO:0008854">
    <property type="term" value="F:exodeoxyribonuclease V activity"/>
    <property type="evidence" value="ECO:0007669"/>
    <property type="project" value="InterPro"/>
</dbReference>
<evidence type="ECO:0000256" key="2">
    <source>
        <dbReference type="ARBA" id="ARBA00022840"/>
    </source>
</evidence>
<dbReference type="InterPro" id="IPR006344">
    <property type="entry name" value="RecD"/>
</dbReference>
<evidence type="ECO:0000256" key="1">
    <source>
        <dbReference type="ARBA" id="ARBA00022741"/>
    </source>
</evidence>
<keyword evidence="3" id="KW-0227">DNA damage</keyword>
<feature type="domain" description="AAA+ ATPase" evidence="4">
    <location>
        <begin position="148"/>
        <end position="318"/>
    </location>
</feature>
<evidence type="ECO:0000259" key="4">
    <source>
        <dbReference type="SMART" id="SM00382"/>
    </source>
</evidence>
<dbReference type="Gene3D" id="3.40.50.300">
    <property type="entry name" value="P-loop containing nucleotide triphosphate hydrolases"/>
    <property type="match status" value="2"/>
</dbReference>
<keyword evidence="3" id="KW-0269">Exonuclease</keyword>
<dbReference type="GO" id="GO:0043139">
    <property type="term" value="F:5'-3' DNA helicase activity"/>
    <property type="evidence" value="ECO:0007669"/>
    <property type="project" value="UniProtKB-UniRule"/>
</dbReference>
<keyword evidence="3" id="KW-0234">DNA repair</keyword>
<dbReference type="CDD" id="cd18809">
    <property type="entry name" value="SF1_C_RecD"/>
    <property type="match status" value="1"/>
</dbReference>
<dbReference type="Pfam" id="PF13245">
    <property type="entry name" value="AAA_19"/>
    <property type="match status" value="1"/>
</dbReference>
<comment type="function">
    <text evidence="3">A helicase/nuclease that prepares dsDNA breaks (DSB) for recombinational DNA repair. Binds to DSBs and unwinds DNA via a highly rapid and processive ATP-dependent bidirectional helicase activity. Unwinds dsDNA until it encounters a Chi (crossover hotspot instigator) sequence from the 3' direction. Cuts ssDNA a few nucleotides 3' to the Chi site. The properties and activities of the enzyme are changed at Chi. The Chi-altered holoenzyme produces a long 3'-ssDNA overhang and facilitates RecA-binding to the ssDNA for homologous DNA recombination and repair. Holoenzyme degrades any linearized DNA that is unable to undergo homologous recombination. In the holoenzyme this subunit has ssDNA-dependent ATPase and 5'-3' helicase activity. When added to pre-assembled RecBC greatly stimulates nuclease activity and augments holoenzyme processivity. Negatively regulates the RecA-loading ability of RecBCD.</text>
</comment>
<dbReference type="SUPFAM" id="SSF52540">
    <property type="entry name" value="P-loop containing nucleoside triphosphate hydrolases"/>
    <property type="match status" value="1"/>
</dbReference>
<dbReference type="AlphaFoldDB" id="D0W4K0"/>
<keyword evidence="3 5" id="KW-0378">Hydrolase</keyword>
<evidence type="ECO:0000313" key="5">
    <source>
        <dbReference type="EMBL" id="EEZ71326.1"/>
    </source>
</evidence>
<protein>
    <recommendedName>
        <fullName evidence="3">RecBCD enzyme subunit RecD</fullName>
        <ecNumber evidence="3">5.6.2.3</ecNumber>
    </recommendedName>
    <alternativeName>
        <fullName evidence="3">DNA 5'-3' helicase subunit RecD</fullName>
    </alternativeName>
    <alternativeName>
        <fullName evidence="3">Exonuclease V subunit RecD</fullName>
        <shortName evidence="3">ExoV subunit RecD</shortName>
    </alternativeName>
    <alternativeName>
        <fullName evidence="3">Helicase/nuclease RecBCD subunit RecD</fullName>
    </alternativeName>
</protein>
<organism evidence="5 6">
    <name type="scientific">Neisseria cinerea ATCC 14685</name>
    <dbReference type="NCBI Taxonomy" id="546262"/>
    <lineage>
        <taxon>Bacteria</taxon>
        <taxon>Pseudomonadati</taxon>
        <taxon>Pseudomonadota</taxon>
        <taxon>Betaproteobacteria</taxon>
        <taxon>Neisseriales</taxon>
        <taxon>Neisseriaceae</taxon>
        <taxon>Neisseria</taxon>
    </lineage>
</organism>
<keyword evidence="3" id="KW-0238">DNA-binding</keyword>
<dbReference type="GO" id="GO:0000724">
    <property type="term" value="P:double-strand break repair via homologous recombination"/>
    <property type="evidence" value="ECO:0007669"/>
    <property type="project" value="UniProtKB-UniRule"/>
</dbReference>
<dbReference type="GO" id="GO:0016887">
    <property type="term" value="F:ATP hydrolysis activity"/>
    <property type="evidence" value="ECO:0007669"/>
    <property type="project" value="RHEA"/>
</dbReference>
<keyword evidence="2 3" id="KW-0067">ATP-binding</keyword>
<comment type="catalytic activity">
    <reaction evidence="3">
        <text>ATP + H2O = ADP + phosphate + H(+)</text>
        <dbReference type="Rhea" id="RHEA:13065"/>
        <dbReference type="ChEBI" id="CHEBI:15377"/>
        <dbReference type="ChEBI" id="CHEBI:15378"/>
        <dbReference type="ChEBI" id="CHEBI:30616"/>
        <dbReference type="ChEBI" id="CHEBI:43474"/>
        <dbReference type="ChEBI" id="CHEBI:456216"/>
        <dbReference type="EC" id="5.6.2.3"/>
    </reaction>
</comment>
<sequence length="593" mass="65208">MLSDGIWIRNTMERQTDEFALAAAQAAIRFLERYTDSGAEALSSYIERLFQALQNGHSFIRLKKEEASFLSTLKPVVGESASPLILEGEKLFLGRMWQLEYDLAAEIKRLAAAGTSVPDTAGARQNLAKWFQGVGSEGQRDAAALALLQSFMVITGGPGTGKTTTVAKLLALICSGDGNLPHIALAAPTGKAAAHMARALHRAINSFDAPDNVRRHLLKLEGQTVHRLLKLRPPKMQPAFNPVYPLPFDVLIIDEASMLDTVLMLQLLKAVKTGARVILLGDENQLPSVGVGAVLSVLSQKTLLGGEIYNKLVEYLPEHGFPLCSDVPVLAQNTARLSFSHRFGDNSGIGCLSRSVVSGDEAQAWALFSRFDKELEHSECRLNAQVERLYRTHKGYWQAVDEGNIESAYTGISDVVVLAAWRQDADNFNEAYCNYVRRKRNIPEHQAYFAGEPIMIRQNDYALGLFNGDIGLIMDNVQRSGSLSAYFPDTDGFKKVAVSCLPDFEPAFAMTVHKSQGSEYREVWLLPPSAASSNEEDDALSGLSRELLYTAITRAKEKFVFFGGEETFRQAAATVKVRQTALGNMLKRLFLQG</sequence>
<comment type="caution">
    <text evidence="5">The sequence shown here is derived from an EMBL/GenBank/DDBJ whole genome shotgun (WGS) entry which is preliminary data.</text>
</comment>
<dbReference type="eggNOG" id="COG0507">
    <property type="taxonomic scope" value="Bacteria"/>
</dbReference>
<dbReference type="NCBIfam" id="TIGR01447">
    <property type="entry name" value="recD"/>
    <property type="match status" value="1"/>
</dbReference>
<evidence type="ECO:0000256" key="3">
    <source>
        <dbReference type="HAMAP-Rule" id="MF_01487"/>
    </source>
</evidence>
<dbReference type="PANTHER" id="PTHR43788">
    <property type="entry name" value="DNA2/NAM7 HELICASE FAMILY MEMBER"/>
    <property type="match status" value="1"/>
</dbReference>
<comment type="similarity">
    <text evidence="3">Belongs to the RecD family.</text>
</comment>
<dbReference type="GO" id="GO:0009338">
    <property type="term" value="C:exodeoxyribonuclease V complex"/>
    <property type="evidence" value="ECO:0007669"/>
    <property type="project" value="InterPro"/>
</dbReference>
<comment type="subunit">
    <text evidence="3">Heterotrimer of RecB, RecC and RecD. All subunits contribute to DNA-binding.</text>
</comment>
<name>D0W4K0_NEICI</name>
<evidence type="ECO:0000313" key="6">
    <source>
        <dbReference type="Proteomes" id="UP000003294"/>
    </source>
</evidence>
<dbReference type="GO" id="GO:0003677">
    <property type="term" value="F:DNA binding"/>
    <property type="evidence" value="ECO:0007669"/>
    <property type="project" value="UniProtKB-UniRule"/>
</dbReference>
<dbReference type="STRING" id="546262.NEICINOT_04598"/>
<gene>
    <name evidence="3 5" type="primary">recD</name>
    <name evidence="5" type="ORF">NEICINOT_04598</name>
</gene>
<accession>D0W4K0</accession>
<dbReference type="Pfam" id="PF13538">
    <property type="entry name" value="UvrD_C_2"/>
    <property type="match status" value="1"/>
</dbReference>
<dbReference type="GO" id="GO:0005524">
    <property type="term" value="F:ATP binding"/>
    <property type="evidence" value="ECO:0007669"/>
    <property type="project" value="UniProtKB-UniRule"/>
</dbReference>